<dbReference type="EMBL" id="CP053586">
    <property type="protein sequence ID" value="WNZ23587.1"/>
    <property type="molecule type" value="Genomic_DNA"/>
</dbReference>
<protein>
    <submittedName>
        <fullName evidence="1">Uncharacterized protein</fullName>
    </submittedName>
</protein>
<gene>
    <name evidence="1" type="ORF">HJG54_12480</name>
</gene>
<sequence>MRFIESAEEEIRKKNPQLATGGMNQGASTIHLIWGKITFQELLAVFVSSFTNTSDRGALLHEIVANVAKSHPNFSGNY</sequence>
<organism evidence="1">
    <name type="scientific">Leptolyngbya sp. NK1-12</name>
    <dbReference type="NCBI Taxonomy" id="2547451"/>
    <lineage>
        <taxon>Bacteria</taxon>
        <taxon>Bacillati</taxon>
        <taxon>Cyanobacteriota</taxon>
        <taxon>Cyanophyceae</taxon>
        <taxon>Leptolyngbyales</taxon>
        <taxon>Leptolyngbyaceae</taxon>
        <taxon>Leptolyngbya group</taxon>
        <taxon>Leptolyngbya</taxon>
    </lineage>
</organism>
<accession>A0AA96WC31</accession>
<dbReference type="RefSeq" id="WP_316435290.1">
    <property type="nucleotide sequence ID" value="NZ_CP053586.1"/>
</dbReference>
<name>A0AA96WC31_9CYAN</name>
<evidence type="ECO:0000313" key="1">
    <source>
        <dbReference type="EMBL" id="WNZ23587.1"/>
    </source>
</evidence>
<proteinExistence type="predicted"/>
<dbReference type="AlphaFoldDB" id="A0AA96WC31"/>
<reference evidence="1" key="1">
    <citation type="submission" date="2020-05" db="EMBL/GenBank/DDBJ databases">
        <authorList>
            <person name="Zhu T."/>
            <person name="Keshari N."/>
            <person name="Lu X."/>
        </authorList>
    </citation>
    <scope>NUCLEOTIDE SEQUENCE</scope>
    <source>
        <strain evidence="1">NK1-12</strain>
    </source>
</reference>